<dbReference type="Pfam" id="PF12796">
    <property type="entry name" value="Ank_2"/>
    <property type="match status" value="1"/>
</dbReference>
<sequence length="212" mass="22365">RTPLSYAAIAGAAGIVRLLLDRGDANPDSRDSSGRTPLSFAASGGHEGVVKLLLGRKDVNSNSLDADGRTPLSYATSMGWGGIVNLLSVARSSNCELLENRDRMPSSGSGEIASHLGVIHPFTATQDVPLPVPDDRPLDPSAPGPAPPGPPPEPHPPLKQPLLRRLYLYLALPTLIHSLGSGLESPFFVRTSILLIFLCFAFFGGPGVWAFP</sequence>
<dbReference type="PANTHER" id="PTHR24198">
    <property type="entry name" value="ANKYRIN REPEAT AND PROTEIN KINASE DOMAIN-CONTAINING PROTEIN"/>
    <property type="match status" value="1"/>
</dbReference>
<dbReference type="InterPro" id="IPR002110">
    <property type="entry name" value="Ankyrin_rpt"/>
</dbReference>
<evidence type="ECO:0000256" key="3">
    <source>
        <dbReference type="PROSITE-ProRule" id="PRU00023"/>
    </source>
</evidence>
<keyword evidence="1" id="KW-0677">Repeat</keyword>
<reference evidence="6 7" key="1">
    <citation type="submission" date="2017-04" db="EMBL/GenBank/DDBJ databases">
        <title>Draft genome sequence of Tuber borchii Vittad., a whitish edible truffle.</title>
        <authorList>
            <consortium name="DOE Joint Genome Institute"/>
            <person name="Murat C."/>
            <person name="Kuo A."/>
            <person name="Barry K.W."/>
            <person name="Clum A."/>
            <person name="Dockter R.B."/>
            <person name="Fauchery L."/>
            <person name="Iotti M."/>
            <person name="Kohler A."/>
            <person name="Labutti K."/>
            <person name="Lindquist E.A."/>
            <person name="Lipzen A."/>
            <person name="Ohm R.A."/>
            <person name="Wang M."/>
            <person name="Grigoriev I.V."/>
            <person name="Zambonelli A."/>
            <person name="Martin F.M."/>
        </authorList>
    </citation>
    <scope>NUCLEOTIDE SEQUENCE [LARGE SCALE GENOMIC DNA]</scope>
    <source>
        <strain evidence="6 7">Tbo3840</strain>
    </source>
</reference>
<proteinExistence type="predicted"/>
<dbReference type="InterPro" id="IPR036770">
    <property type="entry name" value="Ankyrin_rpt-contain_sf"/>
</dbReference>
<dbReference type="AlphaFoldDB" id="A0A2T6ZG91"/>
<evidence type="ECO:0000256" key="1">
    <source>
        <dbReference type="ARBA" id="ARBA00022737"/>
    </source>
</evidence>
<accession>A0A2T6ZG91</accession>
<dbReference type="SMART" id="SM00248">
    <property type="entry name" value="ANK"/>
    <property type="match status" value="3"/>
</dbReference>
<evidence type="ECO:0000256" key="2">
    <source>
        <dbReference type="ARBA" id="ARBA00023043"/>
    </source>
</evidence>
<evidence type="ECO:0000313" key="7">
    <source>
        <dbReference type="Proteomes" id="UP000244722"/>
    </source>
</evidence>
<dbReference type="EMBL" id="NESQ01000294">
    <property type="protein sequence ID" value="PUU74521.1"/>
    <property type="molecule type" value="Genomic_DNA"/>
</dbReference>
<evidence type="ECO:0000256" key="4">
    <source>
        <dbReference type="SAM" id="MobiDB-lite"/>
    </source>
</evidence>
<feature type="non-terminal residue" evidence="6">
    <location>
        <position position="1"/>
    </location>
</feature>
<dbReference type="PANTHER" id="PTHR24198:SF165">
    <property type="entry name" value="ANKYRIN REPEAT-CONTAINING PROTEIN-RELATED"/>
    <property type="match status" value="1"/>
</dbReference>
<feature type="repeat" description="ANK" evidence="3">
    <location>
        <begin position="1"/>
        <end position="23"/>
    </location>
</feature>
<keyword evidence="5" id="KW-0472">Membrane</keyword>
<keyword evidence="5" id="KW-0812">Transmembrane</keyword>
<dbReference type="STRING" id="42251.A0A2T6ZG91"/>
<feature type="region of interest" description="Disordered" evidence="4">
    <location>
        <begin position="129"/>
        <end position="157"/>
    </location>
</feature>
<dbReference type="PROSITE" id="PS50088">
    <property type="entry name" value="ANK_REPEAT"/>
    <property type="match status" value="2"/>
</dbReference>
<name>A0A2T6ZG91_TUBBO</name>
<dbReference type="Gene3D" id="1.25.40.20">
    <property type="entry name" value="Ankyrin repeat-containing domain"/>
    <property type="match status" value="1"/>
</dbReference>
<evidence type="ECO:0000313" key="6">
    <source>
        <dbReference type="EMBL" id="PUU74521.1"/>
    </source>
</evidence>
<dbReference type="PROSITE" id="PS50297">
    <property type="entry name" value="ANK_REP_REGION"/>
    <property type="match status" value="2"/>
</dbReference>
<keyword evidence="5" id="KW-1133">Transmembrane helix</keyword>
<gene>
    <name evidence="6" type="ORF">B9Z19DRAFT_1000040</name>
</gene>
<dbReference type="SUPFAM" id="SSF48403">
    <property type="entry name" value="Ankyrin repeat"/>
    <property type="match status" value="1"/>
</dbReference>
<feature type="transmembrane region" description="Helical" evidence="5">
    <location>
        <begin position="189"/>
        <end position="211"/>
    </location>
</feature>
<dbReference type="Proteomes" id="UP000244722">
    <property type="component" value="Unassembled WGS sequence"/>
</dbReference>
<protein>
    <submittedName>
        <fullName evidence="6">Ankyrin repeat-containing domain protein</fullName>
    </submittedName>
</protein>
<dbReference type="OrthoDB" id="341259at2759"/>
<feature type="repeat" description="ANK" evidence="3">
    <location>
        <begin position="33"/>
        <end position="54"/>
    </location>
</feature>
<organism evidence="6 7">
    <name type="scientific">Tuber borchii</name>
    <name type="common">White truffle</name>
    <dbReference type="NCBI Taxonomy" id="42251"/>
    <lineage>
        <taxon>Eukaryota</taxon>
        <taxon>Fungi</taxon>
        <taxon>Dikarya</taxon>
        <taxon>Ascomycota</taxon>
        <taxon>Pezizomycotina</taxon>
        <taxon>Pezizomycetes</taxon>
        <taxon>Pezizales</taxon>
        <taxon>Tuberaceae</taxon>
        <taxon>Tuber</taxon>
    </lineage>
</organism>
<feature type="compositionally biased region" description="Pro residues" evidence="4">
    <location>
        <begin position="140"/>
        <end position="157"/>
    </location>
</feature>
<keyword evidence="2 3" id="KW-0040">ANK repeat</keyword>
<keyword evidence="7" id="KW-1185">Reference proteome</keyword>
<comment type="caution">
    <text evidence="6">The sequence shown here is derived from an EMBL/GenBank/DDBJ whole genome shotgun (WGS) entry which is preliminary data.</text>
</comment>
<evidence type="ECO:0000256" key="5">
    <source>
        <dbReference type="SAM" id="Phobius"/>
    </source>
</evidence>